<keyword evidence="8" id="KW-0472">Membrane</keyword>
<gene>
    <name evidence="10" type="ORF">ACFO3P_00390</name>
</gene>
<dbReference type="RefSeq" id="WP_379542013.1">
    <property type="nucleotide sequence ID" value="NZ_JBHSFT010000001.1"/>
</dbReference>
<dbReference type="PANTHER" id="PTHR43790:SF3">
    <property type="entry name" value="D-ALLOSE IMPORT ATP-BINDING PROTEIN ALSA-RELATED"/>
    <property type="match status" value="1"/>
</dbReference>
<comment type="caution">
    <text evidence="10">The sequence shown here is derived from an EMBL/GenBank/DDBJ whole genome shotgun (WGS) entry which is preliminary data.</text>
</comment>
<keyword evidence="7" id="KW-1278">Translocase</keyword>
<dbReference type="InterPro" id="IPR003593">
    <property type="entry name" value="AAA+_ATPase"/>
</dbReference>
<feature type="domain" description="ABC transporter" evidence="9">
    <location>
        <begin position="255"/>
        <end position="499"/>
    </location>
</feature>
<evidence type="ECO:0000256" key="1">
    <source>
        <dbReference type="ARBA" id="ARBA00022448"/>
    </source>
</evidence>
<keyword evidence="1" id="KW-0813">Transport</keyword>
<protein>
    <submittedName>
        <fullName evidence="10">Sugar ABC transporter ATP-binding protein</fullName>
    </submittedName>
</protein>
<keyword evidence="4" id="KW-0677">Repeat</keyword>
<dbReference type="InterPro" id="IPR027417">
    <property type="entry name" value="P-loop_NTPase"/>
</dbReference>
<evidence type="ECO:0000256" key="5">
    <source>
        <dbReference type="ARBA" id="ARBA00022741"/>
    </source>
</evidence>
<dbReference type="InterPro" id="IPR050107">
    <property type="entry name" value="ABC_carbohydrate_import_ATPase"/>
</dbReference>
<dbReference type="CDD" id="cd03216">
    <property type="entry name" value="ABC_Carb_Monos_I"/>
    <property type="match status" value="1"/>
</dbReference>
<dbReference type="CDD" id="cd03215">
    <property type="entry name" value="ABC_Carb_Monos_II"/>
    <property type="match status" value="1"/>
</dbReference>
<dbReference type="InterPro" id="IPR003439">
    <property type="entry name" value="ABC_transporter-like_ATP-bd"/>
</dbReference>
<dbReference type="PROSITE" id="PS50893">
    <property type="entry name" value="ABC_TRANSPORTER_2"/>
    <property type="match status" value="2"/>
</dbReference>
<keyword evidence="6 10" id="KW-0067">ATP-binding</keyword>
<evidence type="ECO:0000259" key="9">
    <source>
        <dbReference type="PROSITE" id="PS50893"/>
    </source>
</evidence>
<evidence type="ECO:0000256" key="6">
    <source>
        <dbReference type="ARBA" id="ARBA00022840"/>
    </source>
</evidence>
<proteinExistence type="predicted"/>
<dbReference type="EMBL" id="JBHSFT010000001">
    <property type="protein sequence ID" value="MFC4660690.1"/>
    <property type="molecule type" value="Genomic_DNA"/>
</dbReference>
<evidence type="ECO:0000256" key="3">
    <source>
        <dbReference type="ARBA" id="ARBA00022597"/>
    </source>
</evidence>
<evidence type="ECO:0000256" key="2">
    <source>
        <dbReference type="ARBA" id="ARBA00022475"/>
    </source>
</evidence>
<dbReference type="GO" id="GO:0005524">
    <property type="term" value="F:ATP binding"/>
    <property type="evidence" value="ECO:0007669"/>
    <property type="project" value="UniProtKB-KW"/>
</dbReference>
<evidence type="ECO:0000256" key="8">
    <source>
        <dbReference type="ARBA" id="ARBA00023136"/>
    </source>
</evidence>
<dbReference type="SUPFAM" id="SSF52540">
    <property type="entry name" value="P-loop containing nucleoside triphosphate hydrolases"/>
    <property type="match status" value="2"/>
</dbReference>
<evidence type="ECO:0000256" key="7">
    <source>
        <dbReference type="ARBA" id="ARBA00022967"/>
    </source>
</evidence>
<dbReference type="PROSITE" id="PS00211">
    <property type="entry name" value="ABC_TRANSPORTER_1"/>
    <property type="match status" value="2"/>
</dbReference>
<organism evidence="10 11">
    <name type="scientific">Oceanobacillus aidingensis</name>
    <dbReference type="NCBI Taxonomy" id="645964"/>
    <lineage>
        <taxon>Bacteria</taxon>
        <taxon>Bacillati</taxon>
        <taxon>Bacillota</taxon>
        <taxon>Bacilli</taxon>
        <taxon>Bacillales</taxon>
        <taxon>Bacillaceae</taxon>
        <taxon>Oceanobacillus</taxon>
    </lineage>
</organism>
<keyword evidence="3" id="KW-0762">Sugar transport</keyword>
<reference evidence="11" key="1">
    <citation type="journal article" date="2019" name="Int. J. Syst. Evol. Microbiol.">
        <title>The Global Catalogue of Microorganisms (GCM) 10K type strain sequencing project: providing services to taxonomists for standard genome sequencing and annotation.</title>
        <authorList>
            <consortium name="The Broad Institute Genomics Platform"/>
            <consortium name="The Broad Institute Genome Sequencing Center for Infectious Disease"/>
            <person name="Wu L."/>
            <person name="Ma J."/>
        </authorList>
    </citation>
    <scope>NUCLEOTIDE SEQUENCE [LARGE SCALE GENOMIC DNA]</scope>
    <source>
        <strain evidence="11">CCUG 37257</strain>
    </source>
</reference>
<dbReference type="SMART" id="SM00382">
    <property type="entry name" value="AAA"/>
    <property type="match status" value="2"/>
</dbReference>
<evidence type="ECO:0000313" key="10">
    <source>
        <dbReference type="EMBL" id="MFC4660690.1"/>
    </source>
</evidence>
<evidence type="ECO:0000313" key="11">
    <source>
        <dbReference type="Proteomes" id="UP001595988"/>
    </source>
</evidence>
<sequence>MSNHPFVEMNSISKSFSGINVLQDVNLTVHRGEVHALMGENGAGKSTLIKILTGVYSRDNGTVKIAGSEVVFKDTKEAEEHGINIIHQELNIIPHLTVSQNMFLGKELTYGKTGVLNKKKMRDLTRESLLELGVDNISPDETAGNLSVGQQQMIEIARALATNSELIVMDEPTAALTDREIESLFEVVQSLKKQDVSIIYVSHRMEEIFQICDRITVLRDGQYVGTENIENTTFDNIVRMMVGRELGERFPERKAEKGDIVFEVENLQLAEVFENVNFHVRAGEILGISGLMGAGRTEILETIFGYRKKSNGVLKLHGKKVKISHPLDAVRKGIAFITEDRKDKGLVINASIRENIALTNLKAISKKGVISKRKERNLVDDLVKRLHVRMAGRNQQIKRLSGGNQQKVVIAKWIGINPQVLLLDEPTRGVDIGAKKEIYSIMNELSEKGVAIIMISSELPEVLGISDRIMVMHEGKVNRTLSREEANQEKIMQAATGRYLDEKPADS</sequence>
<dbReference type="InterPro" id="IPR017871">
    <property type="entry name" value="ABC_transporter-like_CS"/>
</dbReference>
<feature type="domain" description="ABC transporter" evidence="9">
    <location>
        <begin position="7"/>
        <end position="245"/>
    </location>
</feature>
<keyword evidence="5" id="KW-0547">Nucleotide-binding</keyword>
<dbReference type="Gene3D" id="3.40.50.300">
    <property type="entry name" value="P-loop containing nucleotide triphosphate hydrolases"/>
    <property type="match status" value="2"/>
</dbReference>
<keyword evidence="11" id="KW-1185">Reference proteome</keyword>
<evidence type="ECO:0000256" key="4">
    <source>
        <dbReference type="ARBA" id="ARBA00022737"/>
    </source>
</evidence>
<keyword evidence="2" id="KW-1003">Cell membrane</keyword>
<dbReference type="Proteomes" id="UP001595988">
    <property type="component" value="Unassembled WGS sequence"/>
</dbReference>
<accession>A0ABV9JSD4</accession>
<dbReference type="PANTHER" id="PTHR43790">
    <property type="entry name" value="CARBOHYDRATE TRANSPORT ATP-BINDING PROTEIN MG119-RELATED"/>
    <property type="match status" value="1"/>
</dbReference>
<dbReference type="Pfam" id="PF00005">
    <property type="entry name" value="ABC_tran"/>
    <property type="match status" value="2"/>
</dbReference>
<name>A0ABV9JSD4_9BACI</name>